<evidence type="ECO:0000256" key="6">
    <source>
        <dbReference type="SAM" id="Phobius"/>
    </source>
</evidence>
<dbReference type="AlphaFoldDB" id="A0A2S2PMN2"/>
<feature type="compositionally biased region" description="Polar residues" evidence="5">
    <location>
        <begin position="341"/>
        <end position="359"/>
    </location>
</feature>
<dbReference type="SUPFAM" id="SSF144091">
    <property type="entry name" value="Rhomboid-like"/>
    <property type="match status" value="1"/>
</dbReference>
<evidence type="ECO:0000256" key="2">
    <source>
        <dbReference type="ARBA" id="ARBA00022692"/>
    </source>
</evidence>
<name>A0A2S2PMN2_SCHGA</name>
<dbReference type="FunFam" id="1.20.1540.10:FF:000004">
    <property type="entry name" value="Transmembrane protein 115"/>
    <property type="match status" value="1"/>
</dbReference>
<dbReference type="PANTHER" id="PTHR13377:SF3">
    <property type="entry name" value="TRANSMEMBRANE PROTEIN 115"/>
    <property type="match status" value="1"/>
</dbReference>
<evidence type="ECO:0000256" key="4">
    <source>
        <dbReference type="ARBA" id="ARBA00023136"/>
    </source>
</evidence>
<dbReference type="EMBL" id="GGMR01018100">
    <property type="protein sequence ID" value="MBY30719.1"/>
    <property type="molecule type" value="Transcribed_RNA"/>
</dbReference>
<keyword evidence="4 6" id="KW-0472">Membrane</keyword>
<gene>
    <name evidence="7" type="primary">TMEM115</name>
    <name evidence="7" type="ORF">g.127484</name>
</gene>
<dbReference type="GO" id="GO:0005794">
    <property type="term" value="C:Golgi apparatus"/>
    <property type="evidence" value="ECO:0007669"/>
    <property type="project" value="TreeGrafter"/>
</dbReference>
<keyword evidence="2 6" id="KW-0812">Transmembrane</keyword>
<evidence type="ECO:0000313" key="7">
    <source>
        <dbReference type="EMBL" id="MBY30719.1"/>
    </source>
</evidence>
<evidence type="ECO:0000256" key="1">
    <source>
        <dbReference type="ARBA" id="ARBA00004141"/>
    </source>
</evidence>
<feature type="transmembrane region" description="Helical" evidence="6">
    <location>
        <begin position="72"/>
        <end position="99"/>
    </location>
</feature>
<sequence>MRVTANIAMSVLNKVRKNLPHIKQNTELLFNNTGLCIKIISCMLSVCYFFSFWSKSSTVFGVTPGYLFPPSFWLWTPFTFCFFETHLWQVLLDIAMVAVCSKLIEPLWGELQVLVFFAIVNVGVALSCAVFYYILYMCTWDPELLFSVHVRGLAGYLAGVTVAVKQIMPDSTVLDTPAGRITNRNVPLFTIFIALVLWFIGFVDGTKPTMVISGVLTSWMYLRFYQRHTNGTRGDMADNFTFASFFPVIVQPPISVLSNSVYSIFVKAGICRKTVRRVDIASAPTGITVALPGIRSHDMDRRKLLALKALNSRLVDSNKDAPRMDNIESERRDSVVISIGDSEQTSKLSPTNMVSNKTT</sequence>
<dbReference type="InterPro" id="IPR035952">
    <property type="entry name" value="Rhomboid-like_sf"/>
</dbReference>
<dbReference type="SMART" id="SM01160">
    <property type="entry name" value="DUF1751"/>
    <property type="match status" value="1"/>
</dbReference>
<feature type="region of interest" description="Disordered" evidence="5">
    <location>
        <begin position="339"/>
        <end position="359"/>
    </location>
</feature>
<dbReference type="PANTHER" id="PTHR13377">
    <property type="entry name" value="PLACENTAL PROTEIN 6"/>
    <property type="match status" value="1"/>
</dbReference>
<proteinExistence type="predicted"/>
<dbReference type="InterPro" id="IPR013861">
    <property type="entry name" value="TMEM115/Pdh1/Rbl19"/>
</dbReference>
<protein>
    <submittedName>
        <fullName evidence="7">Transmembrane protein</fullName>
    </submittedName>
</protein>
<feature type="transmembrane region" description="Helical" evidence="6">
    <location>
        <begin position="111"/>
        <end position="134"/>
    </location>
</feature>
<feature type="transmembrane region" description="Helical" evidence="6">
    <location>
        <begin position="146"/>
        <end position="164"/>
    </location>
</feature>
<feature type="transmembrane region" description="Helical" evidence="6">
    <location>
        <begin position="185"/>
        <end position="203"/>
    </location>
</feature>
<evidence type="ECO:0000256" key="3">
    <source>
        <dbReference type="ARBA" id="ARBA00022989"/>
    </source>
</evidence>
<keyword evidence="3 6" id="KW-1133">Transmembrane helix</keyword>
<dbReference type="Pfam" id="PF08551">
    <property type="entry name" value="DUF1751"/>
    <property type="match status" value="1"/>
</dbReference>
<dbReference type="GO" id="GO:0016020">
    <property type="term" value="C:membrane"/>
    <property type="evidence" value="ECO:0007669"/>
    <property type="project" value="UniProtKB-SubCell"/>
</dbReference>
<dbReference type="GO" id="GO:0006890">
    <property type="term" value="P:retrograde vesicle-mediated transport, Golgi to endoplasmic reticulum"/>
    <property type="evidence" value="ECO:0007669"/>
    <property type="project" value="InterPro"/>
</dbReference>
<evidence type="ECO:0000256" key="5">
    <source>
        <dbReference type="SAM" id="MobiDB-lite"/>
    </source>
</evidence>
<accession>A0A2S2PMN2</accession>
<reference evidence="7" key="1">
    <citation type="submission" date="2018-04" db="EMBL/GenBank/DDBJ databases">
        <title>Transcriptome of Schizaphis graminum biotype I.</title>
        <authorList>
            <person name="Scully E.D."/>
            <person name="Geib S.M."/>
            <person name="Palmer N.A."/>
            <person name="Koch K."/>
            <person name="Bradshaw J."/>
            <person name="Heng-Moss T."/>
            <person name="Sarath G."/>
        </authorList>
    </citation>
    <scope>NUCLEOTIDE SEQUENCE</scope>
</reference>
<organism evidence="7">
    <name type="scientific">Schizaphis graminum</name>
    <name type="common">Green bug aphid</name>
    <dbReference type="NCBI Taxonomy" id="13262"/>
    <lineage>
        <taxon>Eukaryota</taxon>
        <taxon>Metazoa</taxon>
        <taxon>Ecdysozoa</taxon>
        <taxon>Arthropoda</taxon>
        <taxon>Hexapoda</taxon>
        <taxon>Insecta</taxon>
        <taxon>Pterygota</taxon>
        <taxon>Neoptera</taxon>
        <taxon>Paraneoptera</taxon>
        <taxon>Hemiptera</taxon>
        <taxon>Sternorrhyncha</taxon>
        <taxon>Aphidomorpha</taxon>
        <taxon>Aphidoidea</taxon>
        <taxon>Aphididae</taxon>
        <taxon>Aphidini</taxon>
        <taxon>Schizaphis</taxon>
    </lineage>
</organism>
<comment type="subcellular location">
    <subcellularLocation>
        <location evidence="1">Membrane</location>
        <topology evidence="1">Multi-pass membrane protein</topology>
    </subcellularLocation>
</comment>
<feature type="transmembrane region" description="Helical" evidence="6">
    <location>
        <begin position="28"/>
        <end position="52"/>
    </location>
</feature>